<proteinExistence type="predicted"/>
<gene>
    <name evidence="1" type="ORF">PPNO1_LOCUS2344</name>
</gene>
<dbReference type="Gene3D" id="3.10.260.10">
    <property type="entry name" value="Transcription regulator HTH, APSES-type DNA-binding domain"/>
    <property type="match status" value="1"/>
</dbReference>
<dbReference type="SUPFAM" id="SSF54616">
    <property type="entry name" value="DNA-binding domain of Mlu1-box binding protein MBP1"/>
    <property type="match status" value="1"/>
</dbReference>
<reference evidence="1" key="1">
    <citation type="submission" date="2022-11" db="EMBL/GenBank/DDBJ databases">
        <authorList>
            <person name="Scott C."/>
            <person name="Bruce N."/>
        </authorList>
    </citation>
    <scope>NUCLEOTIDE SEQUENCE</scope>
</reference>
<evidence type="ECO:0000313" key="2">
    <source>
        <dbReference type="Proteomes" id="UP000838763"/>
    </source>
</evidence>
<accession>A0A9P1GXJ2</accession>
<dbReference type="InterPro" id="IPR036887">
    <property type="entry name" value="HTH_APSES_sf"/>
</dbReference>
<dbReference type="GO" id="GO:0003677">
    <property type="term" value="F:DNA binding"/>
    <property type="evidence" value="ECO:0007669"/>
    <property type="project" value="InterPro"/>
</dbReference>
<protein>
    <submittedName>
        <fullName evidence="1">Uncharacterized protein</fullName>
    </submittedName>
</protein>
<comment type="caution">
    <text evidence="1">The sequence shown here is derived from an EMBL/GenBank/DDBJ whole genome shotgun (WGS) entry which is preliminary data.</text>
</comment>
<dbReference type="OrthoDB" id="5562739at2759"/>
<dbReference type="Proteomes" id="UP000838763">
    <property type="component" value="Unassembled WGS sequence"/>
</dbReference>
<name>A0A9P1GXJ2_9PEZI</name>
<keyword evidence="2" id="KW-1185">Reference proteome</keyword>
<dbReference type="EMBL" id="CALLCH030000005">
    <property type="protein sequence ID" value="CAI4212589.1"/>
    <property type="molecule type" value="Genomic_DNA"/>
</dbReference>
<organism evidence="1 2">
    <name type="scientific">Parascedosporium putredinis</name>
    <dbReference type="NCBI Taxonomy" id="1442378"/>
    <lineage>
        <taxon>Eukaryota</taxon>
        <taxon>Fungi</taxon>
        <taxon>Dikarya</taxon>
        <taxon>Ascomycota</taxon>
        <taxon>Pezizomycotina</taxon>
        <taxon>Sordariomycetes</taxon>
        <taxon>Hypocreomycetidae</taxon>
        <taxon>Microascales</taxon>
        <taxon>Microascaceae</taxon>
        <taxon>Parascedosporium</taxon>
    </lineage>
</organism>
<dbReference type="AlphaFoldDB" id="A0A9P1GXJ2"/>
<evidence type="ECO:0000313" key="1">
    <source>
        <dbReference type="EMBL" id="CAI4212589.1"/>
    </source>
</evidence>
<sequence length="239" mass="27177">MRDSGSFTKTARPRGTIKFHPYEELDELSMREIAKFQVTPFGRIKECCAHIPYNSGKKDFYEKTGRESFEVFKYEFRVPGDDTEYTVMWDYNVGLVRMTPFFKCCQYGKTMPAKMLSLNPGLKDITHSITGGAISAQVLTFIRPPRWHHQFITLPELQAGHPPTSHQRARILEMTRTSVALGLAQSRVSPLRIRHISHHIFAHGKAAAAAAIALSERDRWKPIMTTGTMQAARALRVAR</sequence>